<feature type="transmembrane region" description="Helical" evidence="1">
    <location>
        <begin position="20"/>
        <end position="47"/>
    </location>
</feature>
<evidence type="ECO:0000256" key="1">
    <source>
        <dbReference type="SAM" id="Phobius"/>
    </source>
</evidence>
<keyword evidence="1" id="KW-0812">Transmembrane</keyword>
<dbReference type="EMBL" id="JAHFXF010000193">
    <property type="protein sequence ID" value="KAG9693465.1"/>
    <property type="molecule type" value="Genomic_DNA"/>
</dbReference>
<name>A0A9P8ELG6_AURME</name>
<reference evidence="2" key="1">
    <citation type="journal article" date="2021" name="J Fungi (Basel)">
        <title>Virulence traits and population genomics of the black yeast Aureobasidium melanogenum.</title>
        <authorList>
            <person name="Cernosa A."/>
            <person name="Sun X."/>
            <person name="Gostincar C."/>
            <person name="Fang C."/>
            <person name="Gunde-Cimerman N."/>
            <person name="Song Z."/>
        </authorList>
    </citation>
    <scope>NUCLEOTIDE SEQUENCE</scope>
    <source>
        <strain evidence="2">EXF-9911</strain>
    </source>
</reference>
<protein>
    <recommendedName>
        <fullName evidence="4">Transmembrane protein</fullName>
    </recommendedName>
</protein>
<feature type="transmembrane region" description="Helical" evidence="1">
    <location>
        <begin position="59"/>
        <end position="84"/>
    </location>
</feature>
<proteinExistence type="predicted"/>
<evidence type="ECO:0008006" key="4">
    <source>
        <dbReference type="Google" id="ProtNLM"/>
    </source>
</evidence>
<feature type="transmembrane region" description="Helical" evidence="1">
    <location>
        <begin position="131"/>
        <end position="155"/>
    </location>
</feature>
<evidence type="ECO:0000313" key="2">
    <source>
        <dbReference type="EMBL" id="KAG9693465.1"/>
    </source>
</evidence>
<comment type="caution">
    <text evidence="2">The sequence shown here is derived from an EMBL/GenBank/DDBJ whole genome shotgun (WGS) entry which is preliminary data.</text>
</comment>
<organism evidence="2 3">
    <name type="scientific">Aureobasidium melanogenum</name>
    <name type="common">Aureobasidium pullulans var. melanogenum</name>
    <dbReference type="NCBI Taxonomy" id="46634"/>
    <lineage>
        <taxon>Eukaryota</taxon>
        <taxon>Fungi</taxon>
        <taxon>Dikarya</taxon>
        <taxon>Ascomycota</taxon>
        <taxon>Pezizomycotina</taxon>
        <taxon>Dothideomycetes</taxon>
        <taxon>Dothideomycetidae</taxon>
        <taxon>Dothideales</taxon>
        <taxon>Saccotheciaceae</taxon>
        <taxon>Aureobasidium</taxon>
    </lineage>
</organism>
<evidence type="ECO:0000313" key="3">
    <source>
        <dbReference type="Proteomes" id="UP000779574"/>
    </source>
</evidence>
<dbReference type="Proteomes" id="UP000779574">
    <property type="component" value="Unassembled WGS sequence"/>
</dbReference>
<keyword evidence="1" id="KW-0472">Membrane</keyword>
<sequence>MAVGPRKDEKKEQPKVALHTGWVSVLSGLLIHVVPLAACITLVYWNIASFFLSSQVSTLAFQFLAKFLELFAQASLGSAVFVYLRALYTGPNSVPFGALFAGLQITSISYLWSLEFAGVATSKSFKRTQKFVFLLLIPLSVAIAVGIGPAIAIALTPTLGDFYGGWAVAWVNATEEQLFPSDIDPNILVYNFATNCATGDCARYGWETAMTIAQSSRQLTIDLSTQQGSLILTQDALPNREIRWNISPDESSLNPWTGGASLSATATIPSKVIAWSLDQMALLTWPYRTGDQTFTAISRQPTVTASCTEAHWLNSTTMYSTFRNGSEHYILQSQYLQNLTRSETFNWVFFDHDDLVIQKSSQLNSTVWILAQYPVTSQAMDDLALCAIYAGYAHVQNKILITDETSMSSRLVSSQTNNASVPTIPVPATWLNRTLPTLSTLLDNGLLGVDMATFLATSLAISMAQWPKQILNYPNDFPTLSWPPSLADAGIIIGDPSTNATEFPNPSLRWLSSSPGDHLFFPGTEYADREGKYKLQMNVSSHGYGYSIDQPTKVIAIAVLTAYCLYISIFVILMLTFNRVHSTAWDSIGELTALAIMSRPDDKLKNTSAGIETVALFKLPMNIRANENNHLEILFGDGSETSDSRMLEKSKKYN</sequence>
<feature type="transmembrane region" description="Helical" evidence="1">
    <location>
        <begin position="554"/>
        <end position="577"/>
    </location>
</feature>
<dbReference type="OrthoDB" id="5342924at2759"/>
<dbReference type="AlphaFoldDB" id="A0A9P8ELG6"/>
<keyword evidence="1" id="KW-1133">Transmembrane helix</keyword>
<accession>A0A9P8ELG6</accession>
<reference evidence="2" key="2">
    <citation type="submission" date="2021-08" db="EMBL/GenBank/DDBJ databases">
        <authorList>
            <person name="Gostincar C."/>
            <person name="Sun X."/>
            <person name="Song Z."/>
            <person name="Gunde-Cimerman N."/>
        </authorList>
    </citation>
    <scope>NUCLEOTIDE SEQUENCE</scope>
    <source>
        <strain evidence="2">EXF-9911</strain>
    </source>
</reference>
<gene>
    <name evidence="2" type="ORF">KCU76_g5952</name>
</gene>
<feature type="non-terminal residue" evidence="2">
    <location>
        <position position="654"/>
    </location>
</feature>
<feature type="transmembrane region" description="Helical" evidence="1">
    <location>
        <begin position="96"/>
        <end position="119"/>
    </location>
</feature>